<feature type="transmembrane region" description="Helical" evidence="7">
    <location>
        <begin position="72"/>
        <end position="92"/>
    </location>
</feature>
<feature type="transmembrane region" description="Helical" evidence="7">
    <location>
        <begin position="153"/>
        <end position="178"/>
    </location>
</feature>
<keyword evidence="2 7" id="KW-0813">Transport</keyword>
<reference evidence="9" key="1">
    <citation type="submission" date="2023-02" db="EMBL/GenBank/DDBJ databases">
        <title>Description of Roseinatronobacter alkalisoli sp. nov., an alkaliphilic bacerium isolated from soda soil.</title>
        <authorList>
            <person name="Wei W."/>
        </authorList>
    </citation>
    <scope>NUCLEOTIDE SEQUENCE</scope>
    <source>
        <strain evidence="9">HJB301</strain>
    </source>
</reference>
<dbReference type="EMBL" id="JAQZSM010000005">
    <property type="protein sequence ID" value="MDD7971080.1"/>
    <property type="molecule type" value="Genomic_DNA"/>
</dbReference>
<dbReference type="InterPro" id="IPR000515">
    <property type="entry name" value="MetI-like"/>
</dbReference>
<evidence type="ECO:0000313" key="9">
    <source>
        <dbReference type="EMBL" id="MDD7971080.1"/>
    </source>
</evidence>
<dbReference type="SUPFAM" id="SSF161098">
    <property type="entry name" value="MetI-like"/>
    <property type="match status" value="1"/>
</dbReference>
<organism evidence="9 10">
    <name type="scientific">Roseinatronobacter alkalisoli</name>
    <dbReference type="NCBI Taxonomy" id="3028235"/>
    <lineage>
        <taxon>Bacteria</taxon>
        <taxon>Pseudomonadati</taxon>
        <taxon>Pseudomonadota</taxon>
        <taxon>Alphaproteobacteria</taxon>
        <taxon>Rhodobacterales</taxon>
        <taxon>Paracoccaceae</taxon>
        <taxon>Roseinatronobacter</taxon>
    </lineage>
</organism>
<feature type="transmembrane region" description="Helical" evidence="7">
    <location>
        <begin position="260"/>
        <end position="282"/>
    </location>
</feature>
<feature type="transmembrane region" description="Helical" evidence="7">
    <location>
        <begin position="104"/>
        <end position="125"/>
    </location>
</feature>
<dbReference type="CDD" id="cd06261">
    <property type="entry name" value="TM_PBP2"/>
    <property type="match status" value="1"/>
</dbReference>
<evidence type="ECO:0000256" key="3">
    <source>
        <dbReference type="ARBA" id="ARBA00022475"/>
    </source>
</evidence>
<keyword evidence="3" id="KW-1003">Cell membrane</keyword>
<accession>A0ABT5T7I1</accession>
<evidence type="ECO:0000256" key="2">
    <source>
        <dbReference type="ARBA" id="ARBA00022448"/>
    </source>
</evidence>
<name>A0ABT5T7I1_9RHOB</name>
<keyword evidence="10" id="KW-1185">Reference proteome</keyword>
<evidence type="ECO:0000256" key="5">
    <source>
        <dbReference type="ARBA" id="ARBA00022989"/>
    </source>
</evidence>
<protein>
    <submittedName>
        <fullName evidence="9">Sugar ABC transporter permease</fullName>
    </submittedName>
</protein>
<feature type="domain" description="ABC transmembrane type-1" evidence="8">
    <location>
        <begin position="66"/>
        <end position="281"/>
    </location>
</feature>
<dbReference type="PANTHER" id="PTHR43005">
    <property type="entry name" value="BLR7065 PROTEIN"/>
    <property type="match status" value="1"/>
</dbReference>
<evidence type="ECO:0000256" key="6">
    <source>
        <dbReference type="ARBA" id="ARBA00023136"/>
    </source>
</evidence>
<dbReference type="PANTHER" id="PTHR43005:SF1">
    <property type="entry name" value="SPERMIDINE_PUTRESCINE TRANSPORT SYSTEM PERMEASE PROTEIN"/>
    <property type="match status" value="1"/>
</dbReference>
<evidence type="ECO:0000256" key="4">
    <source>
        <dbReference type="ARBA" id="ARBA00022692"/>
    </source>
</evidence>
<sequence>MFRQKSLPYVFLVPTILILMILAFVPLGYAINLSFRNMTLFRPDSSYVGFENFVNLWSDRRFLNALWVSAKWQVITVTATMLAAVFLGVLMFETLSPRQRNIMCLIFLVPVLLPRVCAAFVWRFAFHPLYGIFTYPYRAITGEPLEILSNPNLALWAVAYVDLWQWGFFFAVIIVKLLEALPHQPIEAARLDHARTWEIHAYITLPMLRAQLVALTLIKAIESLRSFDLIYVMTRGGPGISTETLDMYAFSQGFIEAGRISYASSMAVIMLLLTIIIFTIIWKRVRA</sequence>
<gene>
    <name evidence="9" type="ORF">PUT78_08205</name>
</gene>
<comment type="subcellular location">
    <subcellularLocation>
        <location evidence="1 7">Cell membrane</location>
        <topology evidence="1 7">Multi-pass membrane protein</topology>
    </subcellularLocation>
</comment>
<proteinExistence type="inferred from homology"/>
<evidence type="ECO:0000259" key="8">
    <source>
        <dbReference type="PROSITE" id="PS50928"/>
    </source>
</evidence>
<keyword evidence="6 7" id="KW-0472">Membrane</keyword>
<evidence type="ECO:0000313" key="10">
    <source>
        <dbReference type="Proteomes" id="UP001431784"/>
    </source>
</evidence>
<feature type="transmembrane region" description="Helical" evidence="7">
    <location>
        <begin position="7"/>
        <end position="31"/>
    </location>
</feature>
<evidence type="ECO:0000256" key="7">
    <source>
        <dbReference type="RuleBase" id="RU363032"/>
    </source>
</evidence>
<comment type="caution">
    <text evidence="9">The sequence shown here is derived from an EMBL/GenBank/DDBJ whole genome shotgun (WGS) entry which is preliminary data.</text>
</comment>
<dbReference type="RefSeq" id="WP_274351765.1">
    <property type="nucleotide sequence ID" value="NZ_JAQZSM010000005.1"/>
</dbReference>
<dbReference type="PROSITE" id="PS50928">
    <property type="entry name" value="ABC_TM1"/>
    <property type="match status" value="1"/>
</dbReference>
<evidence type="ECO:0000256" key="1">
    <source>
        <dbReference type="ARBA" id="ARBA00004651"/>
    </source>
</evidence>
<keyword evidence="5 7" id="KW-1133">Transmembrane helix</keyword>
<comment type="similarity">
    <text evidence="7">Belongs to the binding-protein-dependent transport system permease family.</text>
</comment>
<dbReference type="InterPro" id="IPR035906">
    <property type="entry name" value="MetI-like_sf"/>
</dbReference>
<dbReference type="Pfam" id="PF00528">
    <property type="entry name" value="BPD_transp_1"/>
    <property type="match status" value="1"/>
</dbReference>
<dbReference type="Proteomes" id="UP001431784">
    <property type="component" value="Unassembled WGS sequence"/>
</dbReference>
<dbReference type="Gene3D" id="1.10.3720.10">
    <property type="entry name" value="MetI-like"/>
    <property type="match status" value="1"/>
</dbReference>
<keyword evidence="4 7" id="KW-0812">Transmembrane</keyword>